<feature type="transmembrane region" description="Helical" evidence="7">
    <location>
        <begin position="333"/>
        <end position="360"/>
    </location>
</feature>
<keyword evidence="11" id="KW-1185">Reference proteome</keyword>
<reference evidence="11" key="1">
    <citation type="journal article" date="2019" name="Int. J. Syst. Evol. Microbiol.">
        <title>The Global Catalogue of Microorganisms (GCM) 10K type strain sequencing project: providing services to taxonomists for standard genome sequencing and annotation.</title>
        <authorList>
            <consortium name="The Broad Institute Genomics Platform"/>
            <consortium name="The Broad Institute Genome Sequencing Center for Infectious Disease"/>
            <person name="Wu L."/>
            <person name="Ma J."/>
        </authorList>
    </citation>
    <scope>NUCLEOTIDE SEQUENCE [LARGE SCALE GENOMIC DNA]</scope>
    <source>
        <strain evidence="11">CCUG 56752</strain>
    </source>
</reference>
<dbReference type="InterPro" id="IPR025857">
    <property type="entry name" value="MacB_PCD"/>
</dbReference>
<evidence type="ECO:0000313" key="11">
    <source>
        <dbReference type="Proteomes" id="UP001597049"/>
    </source>
</evidence>
<dbReference type="PANTHER" id="PTHR30489">
    <property type="entry name" value="LIPOPROTEIN-RELEASING SYSTEM TRANSMEMBRANE PROTEIN LOLE"/>
    <property type="match status" value="1"/>
</dbReference>
<keyword evidence="4 7" id="KW-0812">Transmembrane</keyword>
<comment type="similarity">
    <text evidence="2">Belongs to the ABC-4 integral membrane protein family. LolC/E subfamily.</text>
</comment>
<dbReference type="PANTHER" id="PTHR30489:SF0">
    <property type="entry name" value="LIPOPROTEIN-RELEASING SYSTEM TRANSMEMBRANE PROTEIN LOLE"/>
    <property type="match status" value="1"/>
</dbReference>
<evidence type="ECO:0000256" key="2">
    <source>
        <dbReference type="ARBA" id="ARBA00005236"/>
    </source>
</evidence>
<comment type="caution">
    <text evidence="10">The sequence shown here is derived from an EMBL/GenBank/DDBJ whole genome shotgun (WGS) entry which is preliminary data.</text>
</comment>
<proteinExistence type="inferred from homology"/>
<dbReference type="EMBL" id="JBHTIV010000005">
    <property type="protein sequence ID" value="MFD0932106.1"/>
    <property type="molecule type" value="Genomic_DNA"/>
</dbReference>
<feature type="domain" description="MacB-like periplasmic core" evidence="9">
    <location>
        <begin position="21"/>
        <end position="253"/>
    </location>
</feature>
<dbReference type="InterPro" id="IPR051447">
    <property type="entry name" value="Lipoprotein-release_system"/>
</dbReference>
<evidence type="ECO:0000256" key="3">
    <source>
        <dbReference type="ARBA" id="ARBA00022475"/>
    </source>
</evidence>
<comment type="subcellular location">
    <subcellularLocation>
        <location evidence="1">Cell membrane</location>
        <topology evidence="1">Multi-pass membrane protein</topology>
    </subcellularLocation>
</comment>
<feature type="transmembrane region" description="Helical" evidence="7">
    <location>
        <begin position="21"/>
        <end position="42"/>
    </location>
</feature>
<dbReference type="Pfam" id="PF02687">
    <property type="entry name" value="FtsX"/>
    <property type="match status" value="1"/>
</dbReference>
<keyword evidence="5 7" id="KW-1133">Transmembrane helix</keyword>
<evidence type="ECO:0000256" key="1">
    <source>
        <dbReference type="ARBA" id="ARBA00004651"/>
    </source>
</evidence>
<feature type="domain" description="ABC3 transporter permease C-terminal" evidence="8">
    <location>
        <begin position="290"/>
        <end position="411"/>
    </location>
</feature>
<name>A0ABW3GNC1_9FLAO</name>
<evidence type="ECO:0000259" key="9">
    <source>
        <dbReference type="Pfam" id="PF12704"/>
    </source>
</evidence>
<protein>
    <submittedName>
        <fullName evidence="10">ABC transporter permease</fullName>
    </submittedName>
</protein>
<evidence type="ECO:0000256" key="6">
    <source>
        <dbReference type="ARBA" id="ARBA00023136"/>
    </source>
</evidence>
<dbReference type="RefSeq" id="WP_379657425.1">
    <property type="nucleotide sequence ID" value="NZ_JBHTIV010000005.1"/>
</dbReference>
<feature type="transmembrane region" description="Helical" evidence="7">
    <location>
        <begin position="380"/>
        <end position="399"/>
    </location>
</feature>
<evidence type="ECO:0000256" key="4">
    <source>
        <dbReference type="ARBA" id="ARBA00022692"/>
    </source>
</evidence>
<evidence type="ECO:0000256" key="7">
    <source>
        <dbReference type="SAM" id="Phobius"/>
    </source>
</evidence>
<dbReference type="Proteomes" id="UP001597049">
    <property type="component" value="Unassembled WGS sequence"/>
</dbReference>
<dbReference type="Pfam" id="PF12704">
    <property type="entry name" value="MacB_PCD"/>
    <property type="match status" value="1"/>
</dbReference>
<accession>A0ABW3GNC1</accession>
<evidence type="ECO:0000256" key="5">
    <source>
        <dbReference type="ARBA" id="ARBA00022989"/>
    </source>
</evidence>
<evidence type="ECO:0000313" key="10">
    <source>
        <dbReference type="EMBL" id="MFD0932106.1"/>
    </source>
</evidence>
<sequence>MRVKHIFEIAKSLLIARSKQTLIAAIGVALSVAFFISLLGFMEGLNTLLDDLVLNRTPHIRLYNGIRPSDFQPIDLSATYTDHYNFISSVKPINARKEIHNALAIIPYLNSDKRVLGVAPKVTAQVFFNLGNIDLNGVINGVDILQETKLFNFKDYVIGGDFMDLKNRSNSIILGIDLAKKMLAEKEDIITITTADGNQFSLKVIGFFQSGIAELDKVQSFVSLSTGQKLLGKSGNFISDIQIKLNDIKEAPVIAKEYRQLFGIDAEDIQTANAQFETGSSVRSLISYAVGLTLLVVAGFGIYNILNMMIYEKMDTIAILKATGFAGSDVKQIFMVISLSIGIGGAFAGALLGYLFSLIIDAIPFISAALPTIDTYPVDYGLQYYSIAVLFAVATTYFAGWFPAKKASQVDPVEIIRGK</sequence>
<feature type="transmembrane region" description="Helical" evidence="7">
    <location>
        <begin position="285"/>
        <end position="306"/>
    </location>
</feature>
<organism evidence="10 11">
    <name type="scientific">Psychroflexus salinarum</name>
    <dbReference type="NCBI Taxonomy" id="546024"/>
    <lineage>
        <taxon>Bacteria</taxon>
        <taxon>Pseudomonadati</taxon>
        <taxon>Bacteroidota</taxon>
        <taxon>Flavobacteriia</taxon>
        <taxon>Flavobacteriales</taxon>
        <taxon>Flavobacteriaceae</taxon>
        <taxon>Psychroflexus</taxon>
    </lineage>
</organism>
<gene>
    <name evidence="10" type="ORF">ACFQ0R_05765</name>
</gene>
<keyword evidence="6 7" id="KW-0472">Membrane</keyword>
<keyword evidence="3" id="KW-1003">Cell membrane</keyword>
<evidence type="ECO:0000259" key="8">
    <source>
        <dbReference type="Pfam" id="PF02687"/>
    </source>
</evidence>
<dbReference type="InterPro" id="IPR003838">
    <property type="entry name" value="ABC3_permease_C"/>
</dbReference>